<dbReference type="EMBL" id="JNBY01000155">
    <property type="protein sequence ID" value="KDN81141.1"/>
    <property type="molecule type" value="Genomic_DNA"/>
</dbReference>
<dbReference type="InterPro" id="IPR000871">
    <property type="entry name" value="Beta-lactam_class-A"/>
</dbReference>
<dbReference type="GO" id="GO:0046677">
    <property type="term" value="P:response to antibiotic"/>
    <property type="evidence" value="ECO:0007669"/>
    <property type="project" value="InterPro"/>
</dbReference>
<proteinExistence type="predicted"/>
<protein>
    <submittedName>
        <fullName evidence="2">Beta-lactamase</fullName>
    </submittedName>
</protein>
<dbReference type="Pfam" id="PF13354">
    <property type="entry name" value="Beta-lactamase2"/>
    <property type="match status" value="1"/>
</dbReference>
<dbReference type="PATRIC" id="fig|1348663.4.peg.6994"/>
<dbReference type="GO" id="GO:0030655">
    <property type="term" value="P:beta-lactam antibiotic catabolic process"/>
    <property type="evidence" value="ECO:0007669"/>
    <property type="project" value="InterPro"/>
</dbReference>
<feature type="domain" description="Beta-lactamase class A catalytic" evidence="1">
    <location>
        <begin position="5"/>
        <end position="112"/>
    </location>
</feature>
<name>A0A066YST7_9ACTN</name>
<comment type="caution">
    <text evidence="2">The sequence shown here is derived from an EMBL/GenBank/DDBJ whole genome shotgun (WGS) entry which is preliminary data.</text>
</comment>
<dbReference type="PANTHER" id="PTHR35333">
    <property type="entry name" value="BETA-LACTAMASE"/>
    <property type="match status" value="1"/>
</dbReference>
<organism evidence="2 3">
    <name type="scientific">Kitasatospora cheerisanensis KCTC 2395</name>
    <dbReference type="NCBI Taxonomy" id="1348663"/>
    <lineage>
        <taxon>Bacteria</taxon>
        <taxon>Bacillati</taxon>
        <taxon>Actinomycetota</taxon>
        <taxon>Actinomycetes</taxon>
        <taxon>Kitasatosporales</taxon>
        <taxon>Streptomycetaceae</taxon>
        <taxon>Kitasatospora</taxon>
    </lineage>
</organism>
<evidence type="ECO:0000313" key="3">
    <source>
        <dbReference type="Proteomes" id="UP000027178"/>
    </source>
</evidence>
<evidence type="ECO:0000259" key="1">
    <source>
        <dbReference type="Pfam" id="PF13354"/>
    </source>
</evidence>
<accession>A0A066YST7</accession>
<dbReference type="Gene3D" id="3.40.710.10">
    <property type="entry name" value="DD-peptidase/beta-lactamase superfamily"/>
    <property type="match status" value="1"/>
</dbReference>
<keyword evidence="3" id="KW-1185">Reference proteome</keyword>
<dbReference type="RefSeq" id="WP_084224083.1">
    <property type="nucleotide sequence ID" value="NZ_KK853997.1"/>
</dbReference>
<gene>
    <name evidence="2" type="ORF">KCH_72350</name>
</gene>
<reference evidence="2 3" key="1">
    <citation type="submission" date="2014-05" db="EMBL/GenBank/DDBJ databases">
        <title>Draft Genome Sequence of Kitasatospora cheerisanensis KCTC 2395.</title>
        <authorList>
            <person name="Nam D.H."/>
        </authorList>
    </citation>
    <scope>NUCLEOTIDE SEQUENCE [LARGE SCALE GENOMIC DNA]</scope>
    <source>
        <strain evidence="2 3">KCTC 2395</strain>
    </source>
</reference>
<dbReference type="InterPro" id="IPR045155">
    <property type="entry name" value="Beta-lactam_cat"/>
</dbReference>
<sequence length="142" mass="15053">MTSAIRELFGRAGTHVESDLRTLLDTIGEDFGRADMAALLELIWTDRAGPAAACARVREVMGRQVTRHRIAAGFRPPVRVAAKSGSLLGVVRNEVGVVSFPDGREYVAAVFTRSRPGSDDVAISRAVGEAAALAVGALREHG</sequence>
<dbReference type="Proteomes" id="UP000027178">
    <property type="component" value="Unassembled WGS sequence"/>
</dbReference>
<dbReference type="eggNOG" id="COG2367">
    <property type="taxonomic scope" value="Bacteria"/>
</dbReference>
<dbReference type="GO" id="GO:0008800">
    <property type="term" value="F:beta-lactamase activity"/>
    <property type="evidence" value="ECO:0007669"/>
    <property type="project" value="InterPro"/>
</dbReference>
<dbReference type="OrthoDB" id="33989at2"/>
<dbReference type="PANTHER" id="PTHR35333:SF3">
    <property type="entry name" value="BETA-LACTAMASE-TYPE TRANSPEPTIDASE FOLD CONTAINING PROTEIN"/>
    <property type="match status" value="1"/>
</dbReference>
<evidence type="ECO:0000313" key="2">
    <source>
        <dbReference type="EMBL" id="KDN81141.1"/>
    </source>
</evidence>
<dbReference type="HOGENOM" id="CLU_1813238_0_0_11"/>
<dbReference type="SUPFAM" id="SSF56601">
    <property type="entry name" value="beta-lactamase/transpeptidase-like"/>
    <property type="match status" value="1"/>
</dbReference>
<dbReference type="AlphaFoldDB" id="A0A066YST7"/>
<dbReference type="InterPro" id="IPR012338">
    <property type="entry name" value="Beta-lactam/transpept-like"/>
</dbReference>